<dbReference type="Pfam" id="PF02734">
    <property type="entry name" value="Dak2"/>
    <property type="match status" value="1"/>
</dbReference>
<sequence>MLRDMVISGANNIEQYKEPVNELNVFPVPDGDTGTNMSLTMSSAGAELQRVADKNAGEVAKITASATLKGARGNSGVILSLLFRGFAKGLADCEEIDGVTLAEALGHGVAAAYKAVMKPTEGTILTVARVSAEKAQEVAAQDNDPLKVFERLVEVAKEVLAETPEMLPVLKQAGVVDSGGRGLIYIYEGMLSVLRDGVIIKAKAPQENAQKANFASFDSADIRFAYCTEFIIHKEHSNKVRNPEALRQFLESNGDSVVFAEDDDIIKVHVHSNKPGRMLQEALKYGYLTNMKIENMIEQLAEKASEMQSDERVVAAPEKPIGFVAVSAGEGITSVLRDLMVDEVVFGGQTMNPSTEDILKAVDKTPAECVFVLPNNKNIIMAAEMAQKIEKDKRIVVLPTKTMPEGISAMLAFDESLSVEENEQNMREAIKGVKTGLVTYAVRDSVTDGKKIKQGEIIGLHGGHIGAVTKSIEKTALELVKQMVDESASFMTIFYGADVKAEDAERLHELLTKRCGDRLEVTLVPGGQPVYYYIISVE</sequence>
<organism evidence="2 3">
    <name type="scientific">Feifania hominis</name>
    <dbReference type="NCBI Taxonomy" id="2763660"/>
    <lineage>
        <taxon>Bacteria</taxon>
        <taxon>Bacillati</taxon>
        <taxon>Bacillota</taxon>
        <taxon>Clostridia</taxon>
        <taxon>Eubacteriales</taxon>
        <taxon>Feifaniaceae</taxon>
        <taxon>Feifania</taxon>
    </lineage>
</organism>
<accession>A0A926HU95</accession>
<dbReference type="Pfam" id="PF13684">
    <property type="entry name" value="FakA-like_C"/>
    <property type="match status" value="1"/>
</dbReference>
<comment type="caution">
    <text evidence="2">The sequence shown here is derived from an EMBL/GenBank/DDBJ whole genome shotgun (WGS) entry which is preliminary data.</text>
</comment>
<dbReference type="InterPro" id="IPR050270">
    <property type="entry name" value="DegV_domain_contain"/>
</dbReference>
<evidence type="ECO:0000313" key="3">
    <source>
        <dbReference type="Proteomes" id="UP000620366"/>
    </source>
</evidence>
<dbReference type="Pfam" id="PF21645">
    <property type="entry name" value="FakA-like_M"/>
    <property type="match status" value="1"/>
</dbReference>
<dbReference type="InterPro" id="IPR048394">
    <property type="entry name" value="FakA-like_M"/>
</dbReference>
<dbReference type="InterPro" id="IPR033470">
    <property type="entry name" value="FakA-like_C"/>
</dbReference>
<name>A0A926HU95_9FIRM</name>
<feature type="domain" description="DhaL" evidence="1">
    <location>
        <begin position="1"/>
        <end position="192"/>
    </location>
</feature>
<dbReference type="Proteomes" id="UP000620366">
    <property type="component" value="Unassembled WGS sequence"/>
</dbReference>
<keyword evidence="3" id="KW-1185">Reference proteome</keyword>
<proteinExistence type="predicted"/>
<dbReference type="SMART" id="SM01120">
    <property type="entry name" value="Dak2"/>
    <property type="match status" value="1"/>
</dbReference>
<dbReference type="InterPro" id="IPR004007">
    <property type="entry name" value="DhaL_dom"/>
</dbReference>
<dbReference type="SMART" id="SM01121">
    <property type="entry name" value="Dak1_2"/>
    <property type="match status" value="1"/>
</dbReference>
<dbReference type="PROSITE" id="PS51480">
    <property type="entry name" value="DHAL"/>
    <property type="match status" value="1"/>
</dbReference>
<dbReference type="RefSeq" id="WP_249300268.1">
    <property type="nucleotide sequence ID" value="NZ_JACRSP010000002.1"/>
</dbReference>
<evidence type="ECO:0000259" key="1">
    <source>
        <dbReference type="PROSITE" id="PS51480"/>
    </source>
</evidence>
<dbReference type="NCBIfam" id="TIGR03599">
    <property type="entry name" value="YloV"/>
    <property type="match status" value="1"/>
</dbReference>
<dbReference type="InterPro" id="IPR036117">
    <property type="entry name" value="DhaL_dom_sf"/>
</dbReference>
<dbReference type="EMBL" id="JACRSP010000002">
    <property type="protein sequence ID" value="MBC8536073.1"/>
    <property type="molecule type" value="Genomic_DNA"/>
</dbReference>
<reference evidence="2" key="1">
    <citation type="submission" date="2020-08" db="EMBL/GenBank/DDBJ databases">
        <title>Genome public.</title>
        <authorList>
            <person name="Liu C."/>
            <person name="Sun Q."/>
        </authorList>
    </citation>
    <scope>NUCLEOTIDE SEQUENCE</scope>
    <source>
        <strain evidence="2">BX7</strain>
    </source>
</reference>
<dbReference type="PANTHER" id="PTHR33434:SF4">
    <property type="entry name" value="PHOSPHATASE PROTEIN"/>
    <property type="match status" value="1"/>
</dbReference>
<dbReference type="GO" id="GO:0006071">
    <property type="term" value="P:glycerol metabolic process"/>
    <property type="evidence" value="ECO:0007669"/>
    <property type="project" value="InterPro"/>
</dbReference>
<gene>
    <name evidence="2" type="ORF">H8695_05130</name>
</gene>
<protein>
    <submittedName>
        <fullName evidence="2">DAK2 domain-containing protein</fullName>
    </submittedName>
</protein>
<dbReference type="GO" id="GO:0004371">
    <property type="term" value="F:glycerone kinase activity"/>
    <property type="evidence" value="ECO:0007669"/>
    <property type="project" value="InterPro"/>
</dbReference>
<dbReference type="AlphaFoldDB" id="A0A926HU95"/>
<dbReference type="InterPro" id="IPR019986">
    <property type="entry name" value="YloV-like"/>
</dbReference>
<evidence type="ECO:0000313" key="2">
    <source>
        <dbReference type="EMBL" id="MBC8536073.1"/>
    </source>
</evidence>
<dbReference type="PANTHER" id="PTHR33434">
    <property type="entry name" value="DEGV DOMAIN-CONTAINING PROTEIN DR_1986-RELATED"/>
    <property type="match status" value="1"/>
</dbReference>
<dbReference type="Gene3D" id="1.25.40.340">
    <property type="match status" value="1"/>
</dbReference>
<dbReference type="SUPFAM" id="SSF101473">
    <property type="entry name" value="DhaL-like"/>
    <property type="match status" value="1"/>
</dbReference>